<dbReference type="Proteomes" id="UP000613030">
    <property type="component" value="Unassembled WGS sequence"/>
</dbReference>
<sequence>MFFDFLYMLVMVSMGVTTIAWINSPPTRESPWFVKAFYYTFGVLCVSAGIAVMFKNFIDG</sequence>
<evidence type="ECO:0000313" key="2">
    <source>
        <dbReference type="EMBL" id="MBL0743449.1"/>
    </source>
</evidence>
<name>A0ABS1KVQ6_9BACT</name>
<keyword evidence="1" id="KW-0812">Transmembrane</keyword>
<evidence type="ECO:0000256" key="1">
    <source>
        <dbReference type="SAM" id="Phobius"/>
    </source>
</evidence>
<accession>A0ABS1KVQ6</accession>
<reference evidence="2 3" key="1">
    <citation type="submission" date="2021-01" db="EMBL/GenBank/DDBJ databases">
        <title>Chryseolinea sp. Jin1 Genome sequencing and assembly.</title>
        <authorList>
            <person name="Kim I."/>
        </authorList>
    </citation>
    <scope>NUCLEOTIDE SEQUENCE [LARGE SCALE GENOMIC DNA]</scope>
    <source>
        <strain evidence="2 3">Jin1</strain>
    </source>
</reference>
<keyword evidence="3" id="KW-1185">Reference proteome</keyword>
<dbReference type="RefSeq" id="WP_202012795.1">
    <property type="nucleotide sequence ID" value="NZ_JAERRB010000007.1"/>
</dbReference>
<feature type="transmembrane region" description="Helical" evidence="1">
    <location>
        <begin position="6"/>
        <end position="24"/>
    </location>
</feature>
<evidence type="ECO:0000313" key="3">
    <source>
        <dbReference type="Proteomes" id="UP000613030"/>
    </source>
</evidence>
<feature type="transmembrane region" description="Helical" evidence="1">
    <location>
        <begin position="36"/>
        <end position="58"/>
    </location>
</feature>
<keyword evidence="1" id="KW-0472">Membrane</keyword>
<organism evidence="2 3">
    <name type="scientific">Chryseolinea lacunae</name>
    <dbReference type="NCBI Taxonomy" id="2801331"/>
    <lineage>
        <taxon>Bacteria</taxon>
        <taxon>Pseudomonadati</taxon>
        <taxon>Bacteroidota</taxon>
        <taxon>Cytophagia</taxon>
        <taxon>Cytophagales</taxon>
        <taxon>Fulvivirgaceae</taxon>
        <taxon>Chryseolinea</taxon>
    </lineage>
</organism>
<dbReference type="EMBL" id="JAERRB010000007">
    <property type="protein sequence ID" value="MBL0743449.1"/>
    <property type="molecule type" value="Genomic_DNA"/>
</dbReference>
<protein>
    <submittedName>
        <fullName evidence="2">Uncharacterized protein</fullName>
    </submittedName>
</protein>
<comment type="caution">
    <text evidence="2">The sequence shown here is derived from an EMBL/GenBank/DDBJ whole genome shotgun (WGS) entry which is preliminary data.</text>
</comment>
<gene>
    <name evidence="2" type="ORF">JI741_19610</name>
</gene>
<proteinExistence type="predicted"/>
<keyword evidence="1" id="KW-1133">Transmembrane helix</keyword>